<dbReference type="PANTHER" id="PTHR12110">
    <property type="entry name" value="HYDROXYPYRUVATE ISOMERASE"/>
    <property type="match status" value="1"/>
</dbReference>
<proteinExistence type="predicted"/>
<dbReference type="EMBL" id="VJZA01000007">
    <property type="protein sequence ID" value="TVT24314.1"/>
    <property type="molecule type" value="Genomic_DNA"/>
</dbReference>
<gene>
    <name evidence="2" type="ORF">FNH06_07035</name>
</gene>
<dbReference type="Pfam" id="PF01261">
    <property type="entry name" value="AP_endonuc_2"/>
    <property type="match status" value="1"/>
</dbReference>
<dbReference type="InterPro" id="IPR050312">
    <property type="entry name" value="IolE/XylAMocC-like"/>
</dbReference>
<dbReference type="AlphaFoldDB" id="A0A558AJ69"/>
<dbReference type="OrthoDB" id="9801426at2"/>
<name>A0A558AJ69_9PSEU</name>
<sequence length="287" mass="30564">MAGNPLGLSTFVLASPFSDSDCPAAFAKVAELGYDVIEVCVEDPRLLSAQALRDAAEEHGLAVGICGAFGADRDLSAEDPGHRAAGLNYLRRCVELAAAVGSPHVAGPMYAPTGQARLLPPDERALQRTQAVESLRAAADHAGEHGIRLALEPLNRFETDLVNTVEQGLELCAATGRDNIGLLLDTFHQNIEEKDLGAAIRTAGERVFHFQVSENDRGTPGSGHIPWPEVFAALEDIGYRGQIVVESFLPTIAEIARAVSLWRPVAPSMDALAADGLAFLRASLHHH</sequence>
<evidence type="ECO:0000259" key="1">
    <source>
        <dbReference type="Pfam" id="PF01261"/>
    </source>
</evidence>
<dbReference type="Gene3D" id="3.20.20.150">
    <property type="entry name" value="Divalent-metal-dependent TIM barrel enzymes"/>
    <property type="match status" value="1"/>
</dbReference>
<dbReference type="GO" id="GO:0016853">
    <property type="term" value="F:isomerase activity"/>
    <property type="evidence" value="ECO:0007669"/>
    <property type="project" value="UniProtKB-KW"/>
</dbReference>
<reference evidence="2 3" key="1">
    <citation type="submission" date="2019-07" db="EMBL/GenBank/DDBJ databases">
        <title>New species of Amycolatopsis and Streptomyces.</title>
        <authorList>
            <person name="Duangmal K."/>
            <person name="Teo W.F.A."/>
            <person name="Lipun K."/>
        </authorList>
    </citation>
    <scope>NUCLEOTIDE SEQUENCE [LARGE SCALE GENOMIC DNA]</scope>
    <source>
        <strain evidence="2 3">JCM 30562</strain>
    </source>
</reference>
<protein>
    <submittedName>
        <fullName evidence="2">Sugar phosphate isomerase/epimerase</fullName>
    </submittedName>
</protein>
<keyword evidence="2" id="KW-0413">Isomerase</keyword>
<keyword evidence="3" id="KW-1185">Reference proteome</keyword>
<feature type="domain" description="Xylose isomerase-like TIM barrel" evidence="1">
    <location>
        <begin position="26"/>
        <end position="268"/>
    </location>
</feature>
<dbReference type="Proteomes" id="UP000318578">
    <property type="component" value="Unassembled WGS sequence"/>
</dbReference>
<evidence type="ECO:0000313" key="2">
    <source>
        <dbReference type="EMBL" id="TVT24314.1"/>
    </source>
</evidence>
<accession>A0A558AJ69</accession>
<dbReference type="RefSeq" id="WP_144635451.1">
    <property type="nucleotide sequence ID" value="NZ_BNAX01000016.1"/>
</dbReference>
<comment type="caution">
    <text evidence="2">The sequence shown here is derived from an EMBL/GenBank/DDBJ whole genome shotgun (WGS) entry which is preliminary data.</text>
</comment>
<organism evidence="2 3">
    <name type="scientific">Amycolatopsis acidiphila</name>
    <dbReference type="NCBI Taxonomy" id="715473"/>
    <lineage>
        <taxon>Bacteria</taxon>
        <taxon>Bacillati</taxon>
        <taxon>Actinomycetota</taxon>
        <taxon>Actinomycetes</taxon>
        <taxon>Pseudonocardiales</taxon>
        <taxon>Pseudonocardiaceae</taxon>
        <taxon>Amycolatopsis</taxon>
    </lineage>
</organism>
<evidence type="ECO:0000313" key="3">
    <source>
        <dbReference type="Proteomes" id="UP000318578"/>
    </source>
</evidence>
<dbReference type="InterPro" id="IPR036237">
    <property type="entry name" value="Xyl_isomerase-like_sf"/>
</dbReference>
<dbReference type="SUPFAM" id="SSF51658">
    <property type="entry name" value="Xylose isomerase-like"/>
    <property type="match status" value="1"/>
</dbReference>
<dbReference type="InterPro" id="IPR013022">
    <property type="entry name" value="Xyl_isomerase-like_TIM-brl"/>
</dbReference>